<feature type="region of interest" description="Disordered" evidence="2">
    <location>
        <begin position="342"/>
        <end position="362"/>
    </location>
</feature>
<dbReference type="Gene3D" id="3.30.1150.10">
    <property type="match status" value="1"/>
</dbReference>
<dbReference type="OrthoDB" id="7057177at2"/>
<keyword evidence="3" id="KW-1133">Transmembrane helix</keyword>
<dbReference type="Proteomes" id="UP000199305">
    <property type="component" value="Unassembled WGS sequence"/>
</dbReference>
<keyword evidence="3" id="KW-0472">Membrane</keyword>
<keyword evidence="5" id="KW-1185">Reference proteome</keyword>
<dbReference type="STRING" id="658219.SAMN05216212_1133"/>
<accession>A0A1G8XJX8</accession>
<gene>
    <name evidence="4" type="ORF">SAMN05216212_1133</name>
</gene>
<protein>
    <submittedName>
        <fullName evidence="4">TonB family C-terminal domain-containing protein</fullName>
    </submittedName>
</protein>
<evidence type="ECO:0000256" key="2">
    <source>
        <dbReference type="SAM" id="MobiDB-lite"/>
    </source>
</evidence>
<organism evidence="4 5">
    <name type="scientific">Microbulbifer yueqingensis</name>
    <dbReference type="NCBI Taxonomy" id="658219"/>
    <lineage>
        <taxon>Bacteria</taxon>
        <taxon>Pseudomonadati</taxon>
        <taxon>Pseudomonadota</taxon>
        <taxon>Gammaproteobacteria</taxon>
        <taxon>Cellvibrionales</taxon>
        <taxon>Microbulbiferaceae</taxon>
        <taxon>Microbulbifer</taxon>
    </lineage>
</organism>
<keyword evidence="1" id="KW-0175">Coiled coil</keyword>
<keyword evidence="3" id="KW-0812">Transmembrane</keyword>
<dbReference type="NCBIfam" id="NF033768">
    <property type="entry name" value="myxo_SS_tail"/>
    <property type="match status" value="1"/>
</dbReference>
<feature type="transmembrane region" description="Helical" evidence="3">
    <location>
        <begin position="169"/>
        <end position="187"/>
    </location>
</feature>
<evidence type="ECO:0000313" key="5">
    <source>
        <dbReference type="Proteomes" id="UP000199305"/>
    </source>
</evidence>
<dbReference type="AlphaFoldDB" id="A0A1G8XJX8"/>
<evidence type="ECO:0000313" key="4">
    <source>
        <dbReference type="EMBL" id="SDJ90952.1"/>
    </source>
</evidence>
<proteinExistence type="predicted"/>
<feature type="coiled-coil region" evidence="1">
    <location>
        <begin position="82"/>
        <end position="130"/>
    </location>
</feature>
<dbReference type="EMBL" id="FNFH01000002">
    <property type="protein sequence ID" value="SDJ90952.1"/>
    <property type="molecule type" value="Genomic_DNA"/>
</dbReference>
<reference evidence="5" key="1">
    <citation type="submission" date="2016-10" db="EMBL/GenBank/DDBJ databases">
        <authorList>
            <person name="Varghese N."/>
            <person name="Submissions S."/>
        </authorList>
    </citation>
    <scope>NUCLEOTIDE SEQUENCE [LARGE SCALE GENOMIC DNA]</scope>
    <source>
        <strain evidence="5">CGMCC 1.10658</strain>
    </source>
</reference>
<dbReference type="SUPFAM" id="SSF74653">
    <property type="entry name" value="TolA/TonB C-terminal domain"/>
    <property type="match status" value="1"/>
</dbReference>
<dbReference type="InterPro" id="IPR049806">
    <property type="entry name" value="MasK-like_C"/>
</dbReference>
<sequence length="457" mass="51771">MSNLDQQQQAVSGELEEVRRRIRGLEGEQAQIEGKLADLARDAEEHQLLAEISEKLARLEEMGRGDMFWADDYSEIASRTVLERAQRKVNVYHTNVEMLEERRRRVQEEIEDCEEEILYLDERAEQLRRAEEEARFEFEVTRELELSDSRVPVMPWHKQSEDDQRFRRCVLISLLLALFLGYTIPMWTVPEPEDEVVEIPERLAKLVIEKKKKPKPPPEPEQPKKKDEKKPEPKKEKVAKEEPKPSKIEKKQARKKAERSGVLAFKDNFQDLIEDDLDNRLGERTQLSTAGKKENASQRSLITAAAKSDSGGIASANISRNVGGTGSSMEGVAFSRVESSIGSEGDFAGEERPLSDGAGPSRTDEEIQIVFDRYKASLYRIYNRELRMNPALQGKMVLKITIEPDGSVSAVSVESSDMDSPTLNSKITARVKRFNFGPKAGVPTITILYPIDFLPAG</sequence>
<feature type="compositionally biased region" description="Basic and acidic residues" evidence="2">
    <location>
        <begin position="216"/>
        <end position="251"/>
    </location>
</feature>
<evidence type="ECO:0000256" key="1">
    <source>
        <dbReference type="SAM" id="Coils"/>
    </source>
</evidence>
<dbReference type="RefSeq" id="WP_091509830.1">
    <property type="nucleotide sequence ID" value="NZ_FNFH01000002.1"/>
</dbReference>
<evidence type="ECO:0000256" key="3">
    <source>
        <dbReference type="SAM" id="Phobius"/>
    </source>
</evidence>
<feature type="region of interest" description="Disordered" evidence="2">
    <location>
        <begin position="208"/>
        <end position="259"/>
    </location>
</feature>
<feature type="coiled-coil region" evidence="1">
    <location>
        <begin position="1"/>
        <end position="42"/>
    </location>
</feature>
<name>A0A1G8XJX8_9GAMM</name>